<keyword evidence="2" id="KW-1185">Reference proteome</keyword>
<proteinExistence type="predicted"/>
<name>A0A7W9CAN4_9MICO</name>
<dbReference type="AlphaFoldDB" id="A0A7W9CAN4"/>
<evidence type="ECO:0008006" key="3">
    <source>
        <dbReference type="Google" id="ProtNLM"/>
    </source>
</evidence>
<sequence>MPLLLTDRAVAVSPVPLLTAAACRMQGIPVSPEVLRRVRHGLYVERGAYERLPPWSKYAVRVHAFAMKHPEATLCLESAAVLHGLPSFGETRDIHVHSAERARSRRFGDVLVHTSSDPRAVELVSGVRVTGLLDTVVDLGRALPPAQALAVMDSATSPAQGGPLSLDGLRLRSDAQVNRRGRARLRWLWAHVDGTAESPAESVSRAVILWSGFETPELQRSFTYEGAVDRVDFHFPSTGSIGEVDGWEKYGLGNPAAAAQSLAAEKRREDRLRRNGHPFARWEFADAWKVRPLQHALLAAGVERVAPPQLQLLSTLRSRR</sequence>
<evidence type="ECO:0000313" key="1">
    <source>
        <dbReference type="EMBL" id="MBB5742134.1"/>
    </source>
</evidence>
<accession>A0A7W9CAN4</accession>
<organism evidence="1 2">
    <name type="scientific">Microbacterium ginsengiterrae</name>
    <dbReference type="NCBI Taxonomy" id="546115"/>
    <lineage>
        <taxon>Bacteria</taxon>
        <taxon>Bacillati</taxon>
        <taxon>Actinomycetota</taxon>
        <taxon>Actinomycetes</taxon>
        <taxon>Micrococcales</taxon>
        <taxon>Microbacteriaceae</taxon>
        <taxon>Microbacterium</taxon>
    </lineage>
</organism>
<reference evidence="1 2" key="1">
    <citation type="submission" date="2020-08" db="EMBL/GenBank/DDBJ databases">
        <title>Sequencing the genomes of 1000 actinobacteria strains.</title>
        <authorList>
            <person name="Klenk H.-P."/>
        </authorList>
    </citation>
    <scope>NUCLEOTIDE SEQUENCE [LARGE SCALE GENOMIC DNA]</scope>
    <source>
        <strain evidence="1 2">DSM 24823</strain>
    </source>
</reference>
<dbReference type="RefSeq" id="WP_184281492.1">
    <property type="nucleotide sequence ID" value="NZ_BAAAPG010000001.1"/>
</dbReference>
<protein>
    <recommendedName>
        <fullName evidence="3">Transcriptional regulator, AbiEi antitoxin, Type IV TA system</fullName>
    </recommendedName>
</protein>
<dbReference type="Proteomes" id="UP000517712">
    <property type="component" value="Unassembled WGS sequence"/>
</dbReference>
<dbReference type="EMBL" id="JACHMU010000001">
    <property type="protein sequence ID" value="MBB5742134.1"/>
    <property type="molecule type" value="Genomic_DNA"/>
</dbReference>
<evidence type="ECO:0000313" key="2">
    <source>
        <dbReference type="Proteomes" id="UP000517712"/>
    </source>
</evidence>
<comment type="caution">
    <text evidence="1">The sequence shown here is derived from an EMBL/GenBank/DDBJ whole genome shotgun (WGS) entry which is preliminary data.</text>
</comment>
<gene>
    <name evidence="1" type="ORF">HD600_000631</name>
</gene>